<protein>
    <submittedName>
        <fullName evidence="1">Uncharacterized protein</fullName>
    </submittedName>
</protein>
<evidence type="ECO:0000313" key="2">
    <source>
        <dbReference type="Proteomes" id="UP000483820"/>
    </source>
</evidence>
<gene>
    <name evidence="1" type="ORF">GCK72_022749</name>
</gene>
<dbReference type="Proteomes" id="UP000483820">
    <property type="component" value="Chromosome X"/>
</dbReference>
<dbReference type="CTD" id="9808210"/>
<dbReference type="AlphaFoldDB" id="A0A6A5FUV1"/>
<organism evidence="1 2">
    <name type="scientific">Caenorhabditis remanei</name>
    <name type="common">Caenorhabditis vulgaris</name>
    <dbReference type="NCBI Taxonomy" id="31234"/>
    <lineage>
        <taxon>Eukaryota</taxon>
        <taxon>Metazoa</taxon>
        <taxon>Ecdysozoa</taxon>
        <taxon>Nematoda</taxon>
        <taxon>Chromadorea</taxon>
        <taxon>Rhabditida</taxon>
        <taxon>Rhabditina</taxon>
        <taxon>Rhabditomorpha</taxon>
        <taxon>Rhabditoidea</taxon>
        <taxon>Rhabditidae</taxon>
        <taxon>Peloderinae</taxon>
        <taxon>Caenorhabditis</taxon>
    </lineage>
</organism>
<proteinExistence type="predicted"/>
<accession>A0A6A5FUV1</accession>
<dbReference type="EMBL" id="WUAV01000006">
    <property type="protein sequence ID" value="KAF1746296.1"/>
    <property type="molecule type" value="Genomic_DNA"/>
</dbReference>
<evidence type="ECO:0000313" key="1">
    <source>
        <dbReference type="EMBL" id="KAF1746296.1"/>
    </source>
</evidence>
<dbReference type="KEGG" id="crq:GCK72_022749"/>
<dbReference type="RefSeq" id="XP_053578605.1">
    <property type="nucleotide sequence ID" value="XM_053735039.1"/>
</dbReference>
<comment type="caution">
    <text evidence="1">The sequence shown here is derived from an EMBL/GenBank/DDBJ whole genome shotgun (WGS) entry which is preliminary data.</text>
</comment>
<dbReference type="GeneID" id="9808210"/>
<name>A0A6A5FUV1_CAERE</name>
<sequence length="184" mass="21005">MWRSWLDLQTDQNLKDSQQIVQLFKVNIFLLSTVGNRIPPAFLPTPDFHSITELSSIRNFRGKAQKKLKNAAPVAPGTPEQKARLDIAMKNAKEAPCYNDPKLVTSSSLFDPSKQEVPQEVHNPVSTSFGASPHSLTMIEKNEEWKVIKEEKWDEYKEWTIRASELYNEHYAQVQARLVTAVPV</sequence>
<reference evidence="1 2" key="1">
    <citation type="submission" date="2019-12" db="EMBL/GenBank/DDBJ databases">
        <title>Chromosome-level assembly of the Caenorhabditis remanei genome.</title>
        <authorList>
            <person name="Teterina A.A."/>
            <person name="Willis J.H."/>
            <person name="Phillips P.C."/>
        </authorList>
    </citation>
    <scope>NUCLEOTIDE SEQUENCE [LARGE SCALE GENOMIC DNA]</scope>
    <source>
        <strain evidence="1 2">PX506</strain>
        <tissue evidence="1">Whole organism</tissue>
    </source>
</reference>